<dbReference type="InterPro" id="IPR013815">
    <property type="entry name" value="ATP_grasp_subdomain_1"/>
</dbReference>
<dbReference type="InterPro" id="IPR008279">
    <property type="entry name" value="PEP-util_enz_mobile_dom"/>
</dbReference>
<comment type="catalytic activity">
    <reaction evidence="14">
        <text>pyruvate + ATP + H2O = phosphoenolpyruvate + AMP + phosphate + 2 H(+)</text>
        <dbReference type="Rhea" id="RHEA:11364"/>
        <dbReference type="ChEBI" id="CHEBI:15361"/>
        <dbReference type="ChEBI" id="CHEBI:15377"/>
        <dbReference type="ChEBI" id="CHEBI:15378"/>
        <dbReference type="ChEBI" id="CHEBI:30616"/>
        <dbReference type="ChEBI" id="CHEBI:43474"/>
        <dbReference type="ChEBI" id="CHEBI:58702"/>
        <dbReference type="ChEBI" id="CHEBI:456215"/>
        <dbReference type="EC" id="2.7.9.2"/>
    </reaction>
</comment>
<comment type="caution">
    <text evidence="18">The sequence shown here is derived from an EMBL/GenBank/DDBJ whole genome shotgun (WGS) entry which is preliminary data.</text>
</comment>
<feature type="domain" description="PEP-utilising enzyme C-terminal" evidence="17">
    <location>
        <begin position="459"/>
        <end position="729"/>
    </location>
</feature>
<evidence type="ECO:0000256" key="14">
    <source>
        <dbReference type="ARBA" id="ARBA00047700"/>
    </source>
</evidence>
<evidence type="ECO:0000256" key="9">
    <source>
        <dbReference type="ARBA" id="ARBA00022741"/>
    </source>
</evidence>
<comment type="function">
    <text evidence="2">Catalyzes the phosphorylation of pyruvate to phosphoenolpyruvate.</text>
</comment>
<dbReference type="InterPro" id="IPR036637">
    <property type="entry name" value="Phosphohistidine_dom_sf"/>
</dbReference>
<reference evidence="18" key="1">
    <citation type="submission" date="2021-02" db="EMBL/GenBank/DDBJ databases">
        <title>Metagenome analyses of Stigonema ocellatum DSM 106950, Chlorogloea purpurea SAG 13.99 and Gomphosphaeria aponina DSM 107014.</title>
        <authorList>
            <person name="Marter P."/>
            <person name="Huang S."/>
        </authorList>
    </citation>
    <scope>NUCLEOTIDE SEQUENCE</scope>
    <source>
        <strain evidence="18">JP213</strain>
    </source>
</reference>
<keyword evidence="9" id="KW-0547">Nucleotide-binding</keyword>
<keyword evidence="12" id="KW-0460">Magnesium</keyword>
<evidence type="ECO:0000256" key="7">
    <source>
        <dbReference type="ARBA" id="ARBA00022679"/>
    </source>
</evidence>
<comment type="cofactor">
    <cofactor evidence="1">
        <name>Mg(2+)</name>
        <dbReference type="ChEBI" id="CHEBI:18420"/>
    </cofactor>
</comment>
<gene>
    <name evidence="18" type="ORF">DSM107014_04055</name>
</gene>
<evidence type="ECO:0000256" key="13">
    <source>
        <dbReference type="ARBA" id="ARBA00033470"/>
    </source>
</evidence>
<dbReference type="InterPro" id="IPR000121">
    <property type="entry name" value="PEP_util_C"/>
</dbReference>
<dbReference type="PROSITE" id="PS00370">
    <property type="entry name" value="PEP_ENZYMES_PHOS_SITE"/>
    <property type="match status" value="1"/>
</dbReference>
<dbReference type="EC" id="2.7.9.2" evidence="5"/>
<dbReference type="SUPFAM" id="SSF56059">
    <property type="entry name" value="Glutathione synthetase ATP-binding domain-like"/>
    <property type="match status" value="1"/>
</dbReference>
<keyword evidence="7" id="KW-0808">Transferase</keyword>
<evidence type="ECO:0000313" key="19">
    <source>
        <dbReference type="Proteomes" id="UP000767446"/>
    </source>
</evidence>
<keyword evidence="10" id="KW-0418">Kinase</keyword>
<evidence type="ECO:0000256" key="1">
    <source>
        <dbReference type="ARBA" id="ARBA00001946"/>
    </source>
</evidence>
<dbReference type="SUPFAM" id="SSF51621">
    <property type="entry name" value="Phosphoenolpyruvate/pyruvate domain"/>
    <property type="match status" value="1"/>
</dbReference>
<dbReference type="InterPro" id="IPR002192">
    <property type="entry name" value="PPDK_AMP/ATP-bd"/>
</dbReference>
<evidence type="ECO:0000256" key="6">
    <source>
        <dbReference type="ARBA" id="ARBA00021623"/>
    </source>
</evidence>
<evidence type="ECO:0000256" key="11">
    <source>
        <dbReference type="ARBA" id="ARBA00022840"/>
    </source>
</evidence>
<proteinExistence type="inferred from homology"/>
<feature type="domain" description="PEP-utilising enzyme mobile" evidence="15">
    <location>
        <begin position="358"/>
        <end position="427"/>
    </location>
</feature>
<dbReference type="Proteomes" id="UP000767446">
    <property type="component" value="Unassembled WGS sequence"/>
</dbReference>
<dbReference type="InterPro" id="IPR015813">
    <property type="entry name" value="Pyrv/PenolPyrv_kinase-like_dom"/>
</dbReference>
<keyword evidence="11" id="KW-0067">ATP-binding</keyword>
<dbReference type="GO" id="GO:0046872">
    <property type="term" value="F:metal ion binding"/>
    <property type="evidence" value="ECO:0007669"/>
    <property type="project" value="UniProtKB-KW"/>
</dbReference>
<evidence type="ECO:0000256" key="12">
    <source>
        <dbReference type="ARBA" id="ARBA00022842"/>
    </source>
</evidence>
<evidence type="ECO:0000256" key="4">
    <source>
        <dbReference type="ARBA" id="ARBA00007837"/>
    </source>
</evidence>
<evidence type="ECO:0000256" key="5">
    <source>
        <dbReference type="ARBA" id="ARBA00011996"/>
    </source>
</evidence>
<evidence type="ECO:0000256" key="2">
    <source>
        <dbReference type="ARBA" id="ARBA00002988"/>
    </source>
</evidence>
<evidence type="ECO:0000259" key="16">
    <source>
        <dbReference type="Pfam" id="PF01326"/>
    </source>
</evidence>
<accession>A0A941GNN8</accession>
<dbReference type="SUPFAM" id="SSF52009">
    <property type="entry name" value="Phosphohistidine domain"/>
    <property type="match status" value="1"/>
</dbReference>
<evidence type="ECO:0000259" key="17">
    <source>
        <dbReference type="Pfam" id="PF02896"/>
    </source>
</evidence>
<dbReference type="Gene3D" id="3.30.470.20">
    <property type="entry name" value="ATP-grasp fold, B domain"/>
    <property type="match status" value="1"/>
</dbReference>
<evidence type="ECO:0000256" key="10">
    <source>
        <dbReference type="ARBA" id="ARBA00022777"/>
    </source>
</evidence>
<dbReference type="GO" id="GO:0005524">
    <property type="term" value="F:ATP binding"/>
    <property type="evidence" value="ECO:0007669"/>
    <property type="project" value="UniProtKB-KW"/>
</dbReference>
<evidence type="ECO:0000256" key="3">
    <source>
        <dbReference type="ARBA" id="ARBA00004742"/>
    </source>
</evidence>
<evidence type="ECO:0000313" key="18">
    <source>
        <dbReference type="EMBL" id="MBR8827074.1"/>
    </source>
</evidence>
<name>A0A941GNN8_9CHRO</name>
<comment type="similarity">
    <text evidence="4">Belongs to the PEP-utilizing enzyme family.</text>
</comment>
<feature type="domain" description="Pyruvate phosphate dikinase AMP/ATP-binding" evidence="16">
    <location>
        <begin position="18"/>
        <end position="316"/>
    </location>
</feature>
<dbReference type="InterPro" id="IPR006319">
    <property type="entry name" value="PEP_synth"/>
</dbReference>
<dbReference type="InterPro" id="IPR018274">
    <property type="entry name" value="PEP_util_AS"/>
</dbReference>
<evidence type="ECO:0000259" key="15">
    <source>
        <dbReference type="Pfam" id="PF00391"/>
    </source>
</evidence>
<organism evidence="18 19">
    <name type="scientific">Gomphosphaeria aponina SAG 52.96 = DSM 107014</name>
    <dbReference type="NCBI Taxonomy" id="1521640"/>
    <lineage>
        <taxon>Bacteria</taxon>
        <taxon>Bacillati</taxon>
        <taxon>Cyanobacteriota</taxon>
        <taxon>Cyanophyceae</taxon>
        <taxon>Oscillatoriophycideae</taxon>
        <taxon>Chroococcales</taxon>
        <taxon>Gomphosphaeriaceae</taxon>
        <taxon>Gomphosphaeria</taxon>
    </lineage>
</organism>
<evidence type="ECO:0000256" key="8">
    <source>
        <dbReference type="ARBA" id="ARBA00022723"/>
    </source>
</evidence>
<comment type="pathway">
    <text evidence="3">Carbohydrate biosynthesis; gluconeogenesis.</text>
</comment>
<dbReference type="EMBL" id="JADQBC010000019">
    <property type="protein sequence ID" value="MBR8827074.1"/>
    <property type="molecule type" value="Genomic_DNA"/>
</dbReference>
<dbReference type="Gene3D" id="3.30.1490.20">
    <property type="entry name" value="ATP-grasp fold, A domain"/>
    <property type="match status" value="1"/>
</dbReference>
<dbReference type="Pfam" id="PF01326">
    <property type="entry name" value="PPDK_N"/>
    <property type="match status" value="1"/>
</dbReference>
<dbReference type="InterPro" id="IPR040442">
    <property type="entry name" value="Pyrv_kinase-like_dom_sf"/>
</dbReference>
<sequence length="742" mass="82178">MVNKIYWLDQIQAEERFLVGEKAFALSWMQQNGYPILPGFAINASILRQFLKIIGKSESLLADFPHSALHLDPDNYHVLQTVAQKIRQKMIETPLPPEWEQEIFSAALKLNSPTLILRSSLTLPYPVMAGLLPAQVCLCEREALSMAVKLTWAELFRARNLFYCQKAKIPIEQPILALLVQPIAAARVSGTVALDDNHIYIQATWGLGHSIISGEVSPDYYQINRSTGKVEVQQLGNKPLAYGLKAEAKSTDFHQTCLETILLSEEQQTQYALDQDSANQLIKLTEKLADMGTIEWTFLADEEKTPQLYINQFYPHFSPTRKPLMKQKLFKGLAASPGVAIAPAQVLADSNLELVDSSGSILITKEITPHCLPLLKKAAGVIAEKGGITSHAAIIARELGIPAIVGAKDATTLIQNGESVLLNGDRGFFYPLPQGKEEYLAPKETPTSSFFPNYPFGTQLLVNLSQPSSINSAAQLPVDGVGLIRAELMLLDLLSSQPLEEWLFGAKKLTLLDHLIELMCQFTAAFAPRPVFYRSYDCQPQFSSQQILKARGTQNYLLDPTFFYLELEAIAAVFAAGFNNLNLILPFVRSVEEFTFCRQSVEQFGLNKFHSFQLWIMAEVPSVIFQLPEYVRAGVQGIAIGTNDLCELLLGVERNLPLPGFNARHPAILKAIKQLIELAKDAGIPCSICGQAPVDHPELIEQLIKWGITAISVEPLAVAKTYQAIARAEQRLLLEAARSQTT</sequence>
<dbReference type="Gene3D" id="3.50.30.10">
    <property type="entry name" value="Phosphohistidine domain"/>
    <property type="match status" value="1"/>
</dbReference>
<dbReference type="GO" id="GO:0008986">
    <property type="term" value="F:pyruvate, water dikinase activity"/>
    <property type="evidence" value="ECO:0007669"/>
    <property type="project" value="UniProtKB-EC"/>
</dbReference>
<dbReference type="AlphaFoldDB" id="A0A941GNN8"/>
<dbReference type="Gene3D" id="3.20.20.60">
    <property type="entry name" value="Phosphoenolpyruvate-binding domains"/>
    <property type="match status" value="1"/>
</dbReference>
<keyword evidence="8" id="KW-0479">Metal-binding</keyword>
<dbReference type="Pfam" id="PF02896">
    <property type="entry name" value="PEP-utilizers_C"/>
    <property type="match status" value="1"/>
</dbReference>
<protein>
    <recommendedName>
        <fullName evidence="6">Phosphoenolpyruvate synthase</fullName>
        <ecNumber evidence="5">2.7.9.2</ecNumber>
    </recommendedName>
    <alternativeName>
        <fullName evidence="13">Pyruvate, water dikinase</fullName>
    </alternativeName>
</protein>
<dbReference type="PANTHER" id="PTHR43030:SF1">
    <property type="entry name" value="PHOSPHOENOLPYRUVATE SYNTHASE"/>
    <property type="match status" value="1"/>
</dbReference>
<dbReference type="Pfam" id="PF00391">
    <property type="entry name" value="PEP-utilizers"/>
    <property type="match status" value="1"/>
</dbReference>
<dbReference type="PANTHER" id="PTHR43030">
    <property type="entry name" value="PHOSPHOENOLPYRUVATE SYNTHASE"/>
    <property type="match status" value="1"/>
</dbReference>